<dbReference type="AlphaFoldDB" id="A0A840V2I8"/>
<evidence type="ECO:0000313" key="2">
    <source>
        <dbReference type="EMBL" id="MBB5351683.1"/>
    </source>
</evidence>
<evidence type="ECO:0000313" key="3">
    <source>
        <dbReference type="Proteomes" id="UP000557717"/>
    </source>
</evidence>
<name>A0A840V2I8_9BACT</name>
<feature type="signal peptide" evidence="1">
    <location>
        <begin position="1"/>
        <end position="21"/>
    </location>
</feature>
<dbReference type="RefSeq" id="WP_184018065.1">
    <property type="nucleotide sequence ID" value="NZ_JACHFD010000008.1"/>
</dbReference>
<protein>
    <submittedName>
        <fullName evidence="2">Uncharacterized protein</fullName>
    </submittedName>
</protein>
<reference evidence="2 3" key="1">
    <citation type="submission" date="2020-08" db="EMBL/GenBank/DDBJ databases">
        <title>Genomic Encyclopedia of Type Strains, Phase IV (KMG-IV): sequencing the most valuable type-strain genomes for metagenomic binning, comparative biology and taxonomic classification.</title>
        <authorList>
            <person name="Goeker M."/>
        </authorList>
    </citation>
    <scope>NUCLEOTIDE SEQUENCE [LARGE SCALE GENOMIC DNA]</scope>
    <source>
        <strain evidence="2 3">YC6886</strain>
    </source>
</reference>
<evidence type="ECO:0000256" key="1">
    <source>
        <dbReference type="SAM" id="SignalP"/>
    </source>
</evidence>
<sequence>MKPLTLILLGSLVGLVSPLGAEPVAPTVRSQLEIPGWIQFTGSRFAFSAGWVPFSYGIRRDLVTSAVIEIDWDAFHPSGEPDPAPLTEISSERTQNTPALLRITTSEFDSDGRHRCYEIPGLTFATAPEFLQKVLIELAKDPKE</sequence>
<comment type="caution">
    <text evidence="2">The sequence shown here is derived from an EMBL/GenBank/DDBJ whole genome shotgun (WGS) entry which is preliminary data.</text>
</comment>
<proteinExistence type="predicted"/>
<gene>
    <name evidence="2" type="ORF">HNR46_001922</name>
</gene>
<feature type="chain" id="PRO_5033033781" evidence="1">
    <location>
        <begin position="22"/>
        <end position="144"/>
    </location>
</feature>
<accession>A0A840V2I8</accession>
<dbReference type="Proteomes" id="UP000557717">
    <property type="component" value="Unassembled WGS sequence"/>
</dbReference>
<organism evidence="2 3">
    <name type="scientific">Haloferula luteola</name>
    <dbReference type="NCBI Taxonomy" id="595692"/>
    <lineage>
        <taxon>Bacteria</taxon>
        <taxon>Pseudomonadati</taxon>
        <taxon>Verrucomicrobiota</taxon>
        <taxon>Verrucomicrobiia</taxon>
        <taxon>Verrucomicrobiales</taxon>
        <taxon>Verrucomicrobiaceae</taxon>
        <taxon>Haloferula</taxon>
    </lineage>
</organism>
<dbReference type="EMBL" id="JACHFD010000008">
    <property type="protein sequence ID" value="MBB5351683.1"/>
    <property type="molecule type" value="Genomic_DNA"/>
</dbReference>
<keyword evidence="3" id="KW-1185">Reference proteome</keyword>
<keyword evidence="1" id="KW-0732">Signal</keyword>